<dbReference type="EMBL" id="AENN01000002">
    <property type="protein sequence ID" value="EFR31916.1"/>
    <property type="molecule type" value="Genomic_DNA"/>
</dbReference>
<comment type="caution">
    <text evidence="1">The sequence shown here is derived from an EMBL/GenBank/DDBJ whole genome shotgun (WGS) entry which is preliminary data.</text>
</comment>
<dbReference type="AlphaFoldDB" id="E4KMA6"/>
<dbReference type="Proteomes" id="UP000005990">
    <property type="component" value="Unassembled WGS sequence"/>
</dbReference>
<organism evidence="1 2">
    <name type="scientific">Eremococcus coleocola ACS-139-V-Col8</name>
    <dbReference type="NCBI Taxonomy" id="908337"/>
    <lineage>
        <taxon>Bacteria</taxon>
        <taxon>Bacillati</taxon>
        <taxon>Bacillota</taxon>
        <taxon>Bacilli</taxon>
        <taxon>Lactobacillales</taxon>
        <taxon>Aerococcaceae</taxon>
        <taxon>Eremococcus</taxon>
    </lineage>
</organism>
<proteinExistence type="predicted"/>
<keyword evidence="2" id="KW-1185">Reference proteome</keyword>
<sequence length="38" mass="4326">MEAGHEIKAKHWLAGMYFRARKKSLPVGQGLIKVLVFD</sequence>
<gene>
    <name evidence="1" type="ORF">HMPREF9257_1792</name>
</gene>
<evidence type="ECO:0000313" key="2">
    <source>
        <dbReference type="Proteomes" id="UP000005990"/>
    </source>
</evidence>
<accession>E4KMA6</accession>
<name>E4KMA6_9LACT</name>
<reference evidence="1 2" key="1">
    <citation type="submission" date="2010-10" db="EMBL/GenBank/DDBJ databases">
        <authorList>
            <person name="Durkin A.S."/>
            <person name="Madupu R."/>
            <person name="Torralba M."/>
            <person name="Gillis M."/>
            <person name="Methe B."/>
            <person name="Sutton G."/>
            <person name="Nelson K.E."/>
        </authorList>
    </citation>
    <scope>NUCLEOTIDE SEQUENCE [LARGE SCALE GENOMIC DNA]</scope>
    <source>
        <strain evidence="1 2">ACS-139-V-Col8</strain>
    </source>
</reference>
<evidence type="ECO:0000313" key="1">
    <source>
        <dbReference type="EMBL" id="EFR31916.1"/>
    </source>
</evidence>
<protein>
    <submittedName>
        <fullName evidence="1">Uncharacterized protein</fullName>
    </submittedName>
</protein>